<dbReference type="Proteomes" id="UP000545286">
    <property type="component" value="Unassembled WGS sequence"/>
</dbReference>
<comment type="caution">
    <text evidence="7">The sequence shown here is derived from an EMBL/GenBank/DDBJ whole genome shotgun (WGS) entry which is preliminary data.</text>
</comment>
<sequence length="246" mass="26772">MASEHHADAELDPGPEPTVHLPLLEADSGAPLTEVKPSWRGWVHAGTLPVSIAAGIVLILLAEGTTAKLACALYAVCSWLLFGISALYHRFNWNEKTRVALKRFDHANIFLLISGTYAPIALVALPPDKGWPLFAIVWGAALLGICFRVFWIGAPRWLYVALYIALGWAAVAYLGDIAAVNVATVVLIVVGGLFYTAGAVFYALKRPNLWPGHFGFHELFHVFTVLAFLSQWTGILLLCIDPPVFA</sequence>
<name>A0A7W4UMC0_9MICO</name>
<gene>
    <name evidence="7" type="ORF">FHX72_001227</name>
</gene>
<feature type="binding site" evidence="5">
    <location>
        <position position="221"/>
    </location>
    <ligand>
        <name>Zn(2+)</name>
        <dbReference type="ChEBI" id="CHEBI:29105"/>
    </ligand>
</feature>
<dbReference type="Pfam" id="PF03006">
    <property type="entry name" value="HlyIII"/>
    <property type="match status" value="1"/>
</dbReference>
<feature type="binding site" evidence="5">
    <location>
        <position position="217"/>
    </location>
    <ligand>
        <name>Zn(2+)</name>
        <dbReference type="ChEBI" id="CHEBI:29105"/>
    </ligand>
</feature>
<dbReference type="InterPro" id="IPR004254">
    <property type="entry name" value="AdipoR/HlyIII-related"/>
</dbReference>
<evidence type="ECO:0000256" key="1">
    <source>
        <dbReference type="ARBA" id="ARBA00004141"/>
    </source>
</evidence>
<evidence type="ECO:0000313" key="7">
    <source>
        <dbReference type="EMBL" id="MBB2957115.1"/>
    </source>
</evidence>
<feature type="transmembrane region" description="Helical" evidence="6">
    <location>
        <begin position="108"/>
        <end position="125"/>
    </location>
</feature>
<feature type="transmembrane region" description="Helical" evidence="6">
    <location>
        <begin position="157"/>
        <end position="175"/>
    </location>
</feature>
<dbReference type="PANTHER" id="PTHR20855:SF3">
    <property type="entry name" value="LD03007P"/>
    <property type="match status" value="1"/>
</dbReference>
<feature type="transmembrane region" description="Helical" evidence="6">
    <location>
        <begin position="182"/>
        <end position="204"/>
    </location>
</feature>
<evidence type="ECO:0000256" key="5">
    <source>
        <dbReference type="PIRSR" id="PIRSR604254-1"/>
    </source>
</evidence>
<keyword evidence="2 6" id="KW-0812">Transmembrane</keyword>
<dbReference type="PANTHER" id="PTHR20855">
    <property type="entry name" value="ADIPOR/PROGESTIN RECEPTOR-RELATED"/>
    <property type="match status" value="1"/>
</dbReference>
<evidence type="ECO:0000256" key="2">
    <source>
        <dbReference type="ARBA" id="ARBA00022692"/>
    </source>
</evidence>
<feature type="binding site" evidence="5">
    <location>
        <position position="89"/>
    </location>
    <ligand>
        <name>Zn(2+)</name>
        <dbReference type="ChEBI" id="CHEBI:29105"/>
    </ligand>
</feature>
<dbReference type="EMBL" id="JACHWJ010000001">
    <property type="protein sequence ID" value="MBB2957115.1"/>
    <property type="molecule type" value="Genomic_DNA"/>
</dbReference>
<accession>A0A7W4UMC0</accession>
<keyword evidence="5" id="KW-0479">Metal-binding</keyword>
<feature type="transmembrane region" description="Helical" evidence="6">
    <location>
        <begin position="41"/>
        <end position="62"/>
    </location>
</feature>
<evidence type="ECO:0000313" key="8">
    <source>
        <dbReference type="Proteomes" id="UP000545286"/>
    </source>
</evidence>
<feature type="transmembrane region" description="Helical" evidence="6">
    <location>
        <begin position="69"/>
        <end position="88"/>
    </location>
</feature>
<evidence type="ECO:0000256" key="4">
    <source>
        <dbReference type="ARBA" id="ARBA00023136"/>
    </source>
</evidence>
<feature type="transmembrane region" description="Helical" evidence="6">
    <location>
        <begin position="219"/>
        <end position="240"/>
    </location>
</feature>
<feature type="transmembrane region" description="Helical" evidence="6">
    <location>
        <begin position="132"/>
        <end position="151"/>
    </location>
</feature>
<comment type="subcellular location">
    <subcellularLocation>
        <location evidence="1">Membrane</location>
        <topology evidence="1">Multi-pass membrane protein</topology>
    </subcellularLocation>
</comment>
<organism evidence="7 8">
    <name type="scientific">Pseudoclavibacter helvolus</name>
    <dbReference type="NCBI Taxonomy" id="255205"/>
    <lineage>
        <taxon>Bacteria</taxon>
        <taxon>Bacillati</taxon>
        <taxon>Actinomycetota</taxon>
        <taxon>Actinomycetes</taxon>
        <taxon>Micrococcales</taxon>
        <taxon>Microbacteriaceae</taxon>
        <taxon>Pseudoclavibacter</taxon>
    </lineage>
</organism>
<keyword evidence="4 6" id="KW-0472">Membrane</keyword>
<evidence type="ECO:0000256" key="6">
    <source>
        <dbReference type="SAM" id="Phobius"/>
    </source>
</evidence>
<dbReference type="RefSeq" id="WP_183623646.1">
    <property type="nucleotide sequence ID" value="NZ_CZJS01000092.1"/>
</dbReference>
<keyword evidence="8" id="KW-1185">Reference proteome</keyword>
<dbReference type="AlphaFoldDB" id="A0A7W4UMC0"/>
<reference evidence="7 8" key="1">
    <citation type="submission" date="2020-08" db="EMBL/GenBank/DDBJ databases">
        <title>Sequencing the genomes of 1000 actinobacteria strains.</title>
        <authorList>
            <person name="Klenk H.-P."/>
        </authorList>
    </citation>
    <scope>NUCLEOTIDE SEQUENCE [LARGE SCALE GENOMIC DNA]</scope>
    <source>
        <strain evidence="7 8">DSM 20419</strain>
    </source>
</reference>
<dbReference type="GO" id="GO:0046872">
    <property type="term" value="F:metal ion binding"/>
    <property type="evidence" value="ECO:0007669"/>
    <property type="project" value="UniProtKB-KW"/>
</dbReference>
<proteinExistence type="predicted"/>
<dbReference type="GO" id="GO:0016020">
    <property type="term" value="C:membrane"/>
    <property type="evidence" value="ECO:0007669"/>
    <property type="project" value="UniProtKB-SubCell"/>
</dbReference>
<evidence type="ECO:0000256" key="3">
    <source>
        <dbReference type="ARBA" id="ARBA00022989"/>
    </source>
</evidence>
<protein>
    <submittedName>
        <fullName evidence="7">Hemolysin III</fullName>
    </submittedName>
</protein>
<keyword evidence="3 6" id="KW-1133">Transmembrane helix</keyword>
<keyword evidence="5" id="KW-0862">Zinc</keyword>